<feature type="compositionally biased region" description="Low complexity" evidence="1">
    <location>
        <begin position="1"/>
        <end position="10"/>
    </location>
</feature>
<dbReference type="PANTHER" id="PTHR28164">
    <property type="entry name" value="PROTEIN STB3"/>
    <property type="match status" value="1"/>
</dbReference>
<feature type="compositionally biased region" description="Acidic residues" evidence="1">
    <location>
        <begin position="243"/>
        <end position="261"/>
    </location>
</feature>
<feature type="region of interest" description="Disordered" evidence="1">
    <location>
        <begin position="1"/>
        <end position="86"/>
    </location>
</feature>
<evidence type="ECO:0000313" key="2">
    <source>
        <dbReference type="EMBL" id="KAA8911898.1"/>
    </source>
</evidence>
<keyword evidence="3" id="KW-1185">Reference proteome</keyword>
<protein>
    <recommendedName>
        <fullName evidence="4">Sin3 binding protein</fullName>
    </recommendedName>
</protein>
<proteinExistence type="predicted"/>
<dbReference type="OrthoDB" id="5391991at2759"/>
<dbReference type="EMBL" id="SWFS01000269">
    <property type="protein sequence ID" value="KAA8911898.1"/>
    <property type="molecule type" value="Genomic_DNA"/>
</dbReference>
<evidence type="ECO:0000313" key="3">
    <source>
        <dbReference type="Proteomes" id="UP000761534"/>
    </source>
</evidence>
<dbReference type="InterPro" id="IPR018818">
    <property type="entry name" value="Stb3"/>
</dbReference>
<gene>
    <name evidence="2" type="ORF">TRICI_003691</name>
</gene>
<evidence type="ECO:0000256" key="1">
    <source>
        <dbReference type="SAM" id="MobiDB-lite"/>
    </source>
</evidence>
<feature type="compositionally biased region" description="Basic residues" evidence="1">
    <location>
        <begin position="265"/>
        <end position="293"/>
    </location>
</feature>
<feature type="compositionally biased region" description="Basic and acidic residues" evidence="1">
    <location>
        <begin position="227"/>
        <end position="242"/>
    </location>
</feature>
<dbReference type="GO" id="GO:0043565">
    <property type="term" value="F:sequence-specific DNA binding"/>
    <property type="evidence" value="ECO:0007669"/>
    <property type="project" value="TreeGrafter"/>
</dbReference>
<dbReference type="Proteomes" id="UP000761534">
    <property type="component" value="Unassembled WGS sequence"/>
</dbReference>
<dbReference type="PANTHER" id="PTHR28164:SF1">
    <property type="entry name" value="PROTEIN STB3"/>
    <property type="match status" value="1"/>
</dbReference>
<organism evidence="2 3">
    <name type="scientific">Trichomonascus ciferrii</name>
    <dbReference type="NCBI Taxonomy" id="44093"/>
    <lineage>
        <taxon>Eukaryota</taxon>
        <taxon>Fungi</taxon>
        <taxon>Dikarya</taxon>
        <taxon>Ascomycota</taxon>
        <taxon>Saccharomycotina</taxon>
        <taxon>Dipodascomycetes</taxon>
        <taxon>Dipodascales</taxon>
        <taxon>Trichomonascaceae</taxon>
        <taxon>Trichomonascus</taxon>
        <taxon>Trichomonascus ciferrii complex</taxon>
    </lineage>
</organism>
<accession>A0A642V2I1</accession>
<dbReference type="Pfam" id="PF10330">
    <property type="entry name" value="Stb3"/>
    <property type="match status" value="1"/>
</dbReference>
<dbReference type="VEuPathDB" id="FungiDB:TRICI_003691"/>
<dbReference type="GO" id="GO:0000432">
    <property type="term" value="P:positive regulation of transcription from RNA polymerase II promoter by glucose"/>
    <property type="evidence" value="ECO:0007669"/>
    <property type="project" value="TreeGrafter"/>
</dbReference>
<name>A0A642V2I1_9ASCO</name>
<feature type="compositionally biased region" description="Polar residues" evidence="1">
    <location>
        <begin position="316"/>
        <end position="331"/>
    </location>
</feature>
<feature type="region of interest" description="Disordered" evidence="1">
    <location>
        <begin position="168"/>
        <end position="342"/>
    </location>
</feature>
<comment type="caution">
    <text evidence="2">The sequence shown here is derived from an EMBL/GenBank/DDBJ whole genome shotgun (WGS) entry which is preliminary data.</text>
</comment>
<reference evidence="2" key="1">
    <citation type="journal article" date="2019" name="G3 (Bethesda)">
        <title>Genome Assemblies of Two Rare Opportunistic Yeast Pathogens: Diutina rugosa (syn. Candida rugosa) and Trichomonascus ciferrii (syn. Candida ciferrii).</title>
        <authorList>
            <person name="Mixao V."/>
            <person name="Saus E."/>
            <person name="Hansen A.P."/>
            <person name="Lass-Florl C."/>
            <person name="Gabaldon T."/>
        </authorList>
    </citation>
    <scope>NUCLEOTIDE SEQUENCE</scope>
    <source>
        <strain evidence="2">CBS 4856</strain>
    </source>
</reference>
<feature type="compositionally biased region" description="Low complexity" evidence="1">
    <location>
        <begin position="40"/>
        <end position="53"/>
    </location>
</feature>
<dbReference type="AlphaFoldDB" id="A0A642V2I1"/>
<evidence type="ECO:0008006" key="4">
    <source>
        <dbReference type="Google" id="ProtNLM"/>
    </source>
</evidence>
<sequence>MMAHHQQQQQHYHHQGTGAKEISLSPTPGESVHQIPTPPQSYSSTGSSPMSTSRVYHNGSGGHRSTSRRRLSSSSTSSKDGNGPLNTNSPIALAAAAAVTPEKLAKLLLTQGPLAIRHITSHLALTIPGFADLSLSKQRRLIIAVLDNEDPVNGVIFEKVGWGRWAARRTDGSGSPQPHPHHVTAHQPYTKSKRRESITAGDLVKPPVSPSLNPVFGDDVDLADDDMMFHNKPNNDHYRAVFDDDDDDEDDDALEDSDDEDGLRKPYHHRRSSSRRHSSIARHAVSQHHRNNHRHSETDEEDWQSIGAASLRRNSHSPASFGFSTSYTRNHNVPFDSQKEKEAVDALVQLSSI</sequence>
<dbReference type="GO" id="GO:0005634">
    <property type="term" value="C:nucleus"/>
    <property type="evidence" value="ECO:0007669"/>
    <property type="project" value="TreeGrafter"/>
</dbReference>